<feature type="chain" id="PRO_5043015460" description="Wall-associated receptor kinase galacturonan-binding domain-containing protein" evidence="3">
    <location>
        <begin position="26"/>
        <end position="282"/>
    </location>
</feature>
<evidence type="ECO:0000259" key="4">
    <source>
        <dbReference type="Pfam" id="PF13947"/>
    </source>
</evidence>
<dbReference type="Pfam" id="PF13947">
    <property type="entry name" value="GUB_WAK_bind"/>
    <property type="match status" value="1"/>
</dbReference>
<proteinExistence type="predicted"/>
<evidence type="ECO:0000256" key="2">
    <source>
        <dbReference type="ARBA" id="ARBA00022729"/>
    </source>
</evidence>
<sequence>MSPSGAERLSLWVVFLIILAFYGDATTDAELCAGRCGIHNISHPFRLQNSSDKCGDTRYNLSCENNQLMLYLGHGKYQVKSINYDNYTIRIVDDVNFEQHQHDYSYNFSNDAAPYQVYQEQDVHILVLRFRYRKRLAKQVLYLRCPNGNGVNSYAMSCMNKSNITSFYVIVNGGITSMSFRDAMVYNDGMSLWDLALGDSCRVEWTYLTSWPFNETSHHNNFSCRHIRDILLYGFELSWSKAICQDFGVAHVNNKSRCELPGLHMSITSASSCLLVYKSNNS</sequence>
<dbReference type="InterPro" id="IPR025287">
    <property type="entry name" value="WAK_GUB"/>
</dbReference>
<dbReference type="GO" id="GO:0030247">
    <property type="term" value="F:polysaccharide binding"/>
    <property type="evidence" value="ECO:0007669"/>
    <property type="project" value="InterPro"/>
</dbReference>
<comment type="subcellular location">
    <subcellularLocation>
        <location evidence="1">Membrane</location>
        <topology evidence="1">Single-pass membrane protein</topology>
    </subcellularLocation>
</comment>
<evidence type="ECO:0000256" key="1">
    <source>
        <dbReference type="ARBA" id="ARBA00004167"/>
    </source>
</evidence>
<protein>
    <recommendedName>
        <fullName evidence="4">Wall-associated receptor kinase galacturonan-binding domain-containing protein</fullName>
    </recommendedName>
</protein>
<dbReference type="Proteomes" id="UP001359559">
    <property type="component" value="Unassembled WGS sequence"/>
</dbReference>
<dbReference type="GO" id="GO:0016020">
    <property type="term" value="C:membrane"/>
    <property type="evidence" value="ECO:0007669"/>
    <property type="project" value="UniProtKB-SubCell"/>
</dbReference>
<keyword evidence="2 3" id="KW-0732">Signal</keyword>
<dbReference type="PANTHER" id="PTHR33138:SF30">
    <property type="entry name" value="LEAF RUST 10 DISEASE-RESISTANCE LOCUS RECEPTOR-LIKE PROTEIN KINASE-LIKE 2.7"/>
    <property type="match status" value="1"/>
</dbReference>
<evidence type="ECO:0000313" key="5">
    <source>
        <dbReference type="EMBL" id="KAK7317147.1"/>
    </source>
</evidence>
<evidence type="ECO:0000256" key="3">
    <source>
        <dbReference type="SAM" id="SignalP"/>
    </source>
</evidence>
<dbReference type="PANTHER" id="PTHR33138">
    <property type="entry name" value="OS01G0690200 PROTEIN"/>
    <property type="match status" value="1"/>
</dbReference>
<organism evidence="5 6">
    <name type="scientific">Clitoria ternatea</name>
    <name type="common">Butterfly pea</name>
    <dbReference type="NCBI Taxonomy" id="43366"/>
    <lineage>
        <taxon>Eukaryota</taxon>
        <taxon>Viridiplantae</taxon>
        <taxon>Streptophyta</taxon>
        <taxon>Embryophyta</taxon>
        <taxon>Tracheophyta</taxon>
        <taxon>Spermatophyta</taxon>
        <taxon>Magnoliopsida</taxon>
        <taxon>eudicotyledons</taxon>
        <taxon>Gunneridae</taxon>
        <taxon>Pentapetalae</taxon>
        <taxon>rosids</taxon>
        <taxon>fabids</taxon>
        <taxon>Fabales</taxon>
        <taxon>Fabaceae</taxon>
        <taxon>Papilionoideae</taxon>
        <taxon>50 kb inversion clade</taxon>
        <taxon>NPAAA clade</taxon>
        <taxon>indigoferoid/millettioid clade</taxon>
        <taxon>Phaseoleae</taxon>
        <taxon>Clitoria</taxon>
    </lineage>
</organism>
<accession>A0AAN9Q0E0</accession>
<name>A0AAN9Q0E0_CLITE</name>
<evidence type="ECO:0000313" key="6">
    <source>
        <dbReference type="Proteomes" id="UP001359559"/>
    </source>
</evidence>
<feature type="domain" description="Wall-associated receptor kinase galacturonan-binding" evidence="4">
    <location>
        <begin position="32"/>
        <end position="93"/>
    </location>
</feature>
<dbReference type="EMBL" id="JAYKXN010000001">
    <property type="protein sequence ID" value="KAK7317147.1"/>
    <property type="molecule type" value="Genomic_DNA"/>
</dbReference>
<comment type="caution">
    <text evidence="5">The sequence shown here is derived from an EMBL/GenBank/DDBJ whole genome shotgun (WGS) entry which is preliminary data.</text>
</comment>
<dbReference type="AlphaFoldDB" id="A0AAN9Q0E0"/>
<keyword evidence="6" id="KW-1185">Reference proteome</keyword>
<reference evidence="5 6" key="1">
    <citation type="submission" date="2024-01" db="EMBL/GenBank/DDBJ databases">
        <title>The genomes of 5 underutilized Papilionoideae crops provide insights into root nodulation and disease resistance.</title>
        <authorList>
            <person name="Yuan L."/>
        </authorList>
    </citation>
    <scope>NUCLEOTIDE SEQUENCE [LARGE SCALE GENOMIC DNA]</scope>
    <source>
        <strain evidence="5">LY-2023</strain>
        <tissue evidence="5">Leaf</tissue>
    </source>
</reference>
<feature type="signal peptide" evidence="3">
    <location>
        <begin position="1"/>
        <end position="25"/>
    </location>
</feature>
<gene>
    <name evidence="5" type="ORF">RJT34_01129</name>
</gene>